<reference evidence="1 2" key="1">
    <citation type="submission" date="2017-11" db="EMBL/GenBank/DDBJ databases">
        <title>De novo assembly and phasing of dikaryotic genomes from two isolates of Puccinia coronata f. sp. avenae, the causal agent of oat crown rust.</title>
        <authorList>
            <person name="Miller M.E."/>
            <person name="Zhang Y."/>
            <person name="Omidvar V."/>
            <person name="Sperschneider J."/>
            <person name="Schwessinger B."/>
            <person name="Raley C."/>
            <person name="Palmer J.M."/>
            <person name="Garnica D."/>
            <person name="Upadhyaya N."/>
            <person name="Rathjen J."/>
            <person name="Taylor J.M."/>
            <person name="Park R.F."/>
            <person name="Dodds P.N."/>
            <person name="Hirsch C.D."/>
            <person name="Kianian S.F."/>
            <person name="Figueroa M."/>
        </authorList>
    </citation>
    <scope>NUCLEOTIDE SEQUENCE [LARGE SCALE GENOMIC DNA]</scope>
    <source>
        <strain evidence="1">12NC29</strain>
    </source>
</reference>
<dbReference type="OrthoDB" id="107110at2759"/>
<accession>A0A2N5T0N8</accession>
<organism evidence="1 2">
    <name type="scientific">Puccinia coronata f. sp. avenae</name>
    <dbReference type="NCBI Taxonomy" id="200324"/>
    <lineage>
        <taxon>Eukaryota</taxon>
        <taxon>Fungi</taxon>
        <taxon>Dikarya</taxon>
        <taxon>Basidiomycota</taxon>
        <taxon>Pucciniomycotina</taxon>
        <taxon>Pucciniomycetes</taxon>
        <taxon>Pucciniales</taxon>
        <taxon>Pucciniaceae</taxon>
        <taxon>Puccinia</taxon>
    </lineage>
</organism>
<protein>
    <submittedName>
        <fullName evidence="1">Uncharacterized protein</fullName>
    </submittedName>
</protein>
<dbReference type="STRING" id="200324.A0A2N5T0N8"/>
<evidence type="ECO:0000313" key="2">
    <source>
        <dbReference type="Proteomes" id="UP000235388"/>
    </source>
</evidence>
<proteinExistence type="predicted"/>
<sequence length="668" mass="75771">MFDALKLPITPPSKPNRLSNVLMDYEWSSEYAQRGFQSDYVKSDKILAPILETLREHAEKMDPDFLQGSLYGYHWPYYEWKDTSYYGASKKKYPSCIPVCDRETPPAFHLATGKTDTEKFAAEVQAKVDTTKNLKTVNFLALKKAATDYSRLRETQDDRLKIILAVDEARNLLEKGESEVSPFRYFRRVLSQIPKAQGFFALFTDPTSRVANFCPWLGYDPSARLHKLGWDLYAPIYQLPTLDLFASKAETWEELVLPTRLLSYDTPFYGLYFREAEVNMGTVSAIIHVTMIALAKLLLTEPSSTMPQAQLFAIRGTIIQPQLYTAWSLNAELLSSHAAHCMHISPTGNKLICYYPSQPIYASAAHQFLARDDANWVACIDGLTRAVQQGLVTIGDAEELTVNVILMRAMNQTMKKQLTWSTEEKKVRRKENLMLFDDEDKSIPYGHPVRLKDFLQVLTGKDADQIFLGSTKDDLGIKKKLLDEGVIIFKHMILIKYTPNANDSWKNLHSGLAVHCRPRQPGFNQLFTIYFKPISATSNSASLDAKNVSFCGIQVKNHQEGIQWSESYKWTQRFAGIQDIHNAYLVIPFNLSGNIPGKPKVVKRDDKNRAVMQIHGLEDIGCLTTEIAHALHQLKSAQPDLLQATKPDRKKIECIKSINPRAFPEGAE</sequence>
<name>A0A2N5T0N8_9BASI</name>
<comment type="caution">
    <text evidence="1">The sequence shown here is derived from an EMBL/GenBank/DDBJ whole genome shotgun (WGS) entry which is preliminary data.</text>
</comment>
<gene>
    <name evidence="1" type="ORF">PCANC_09810</name>
</gene>
<keyword evidence="2" id="KW-1185">Reference proteome</keyword>
<dbReference type="Proteomes" id="UP000235388">
    <property type="component" value="Unassembled WGS sequence"/>
</dbReference>
<dbReference type="PANTHER" id="PTHR33266:SF1">
    <property type="entry name" value="F-BOX DOMAIN-CONTAINING PROTEIN"/>
    <property type="match status" value="1"/>
</dbReference>
<dbReference type="AlphaFoldDB" id="A0A2N5T0N8"/>
<evidence type="ECO:0000313" key="1">
    <source>
        <dbReference type="EMBL" id="PLW19042.1"/>
    </source>
</evidence>
<dbReference type="EMBL" id="PGCJ01000820">
    <property type="protein sequence ID" value="PLW19042.1"/>
    <property type="molecule type" value="Genomic_DNA"/>
</dbReference>
<dbReference type="PANTHER" id="PTHR33266">
    <property type="entry name" value="CHROMOSOME 15, WHOLE GENOME SHOTGUN SEQUENCE"/>
    <property type="match status" value="1"/>
</dbReference>